<keyword evidence="1" id="KW-0812">Transmembrane</keyword>
<keyword evidence="1" id="KW-1133">Transmembrane helix</keyword>
<evidence type="ECO:0000256" key="1">
    <source>
        <dbReference type="SAM" id="Phobius"/>
    </source>
</evidence>
<organism evidence="2 3">
    <name type="scientific">Mesoplasma corruscae</name>
    <dbReference type="NCBI Taxonomy" id="216874"/>
    <lineage>
        <taxon>Bacteria</taxon>
        <taxon>Bacillati</taxon>
        <taxon>Mycoplasmatota</taxon>
        <taxon>Mollicutes</taxon>
        <taxon>Entomoplasmatales</taxon>
        <taxon>Entomoplasmataceae</taxon>
        <taxon>Mesoplasma</taxon>
    </lineage>
</organism>
<name>A0A2S5RGQ5_9MOLU</name>
<dbReference type="RefSeq" id="WP_104207700.1">
    <property type="nucleotide sequence ID" value="NZ_PHNF01000001.1"/>
</dbReference>
<gene>
    <name evidence="2" type="ORF">MCORR_v1c01050</name>
</gene>
<evidence type="ECO:0000313" key="2">
    <source>
        <dbReference type="EMBL" id="PPE06477.1"/>
    </source>
</evidence>
<dbReference type="AlphaFoldDB" id="A0A2S5RGQ5"/>
<comment type="caution">
    <text evidence="2">The sequence shown here is derived from an EMBL/GenBank/DDBJ whole genome shotgun (WGS) entry which is preliminary data.</text>
</comment>
<evidence type="ECO:0000313" key="3">
    <source>
        <dbReference type="Proteomes" id="UP000239785"/>
    </source>
</evidence>
<proteinExistence type="predicted"/>
<keyword evidence="1" id="KW-0472">Membrane</keyword>
<dbReference type="Proteomes" id="UP000239785">
    <property type="component" value="Unassembled WGS sequence"/>
</dbReference>
<accession>A0A2S5RGQ5</accession>
<dbReference type="EMBL" id="PHNF01000001">
    <property type="protein sequence ID" value="PPE06477.1"/>
    <property type="molecule type" value="Genomic_DNA"/>
</dbReference>
<keyword evidence="3" id="KW-1185">Reference proteome</keyword>
<protein>
    <submittedName>
        <fullName evidence="2">Uncharacterized protein</fullName>
    </submittedName>
</protein>
<sequence length="234" mass="27351">MAKLQSRNEIFKSEIEKKNKFISENSGIFNFDTYVNSSLDELIKIDKEYYTSLKTKLSTEYENIKFYLDHDIMSDFNNYELIESIDEVLSDLKDLETRDISLFDGEQLGAHFNERSFYSSELKDMFYKLTEINNKYITDYKNSKVLQTNYAGINNKTLAKNLLLPEQEKAISDKILAIKNKSEIIQKIQSEQNGAMHELERNKKKFKYKIKKFFIAFALFAFIGIVGILISILA</sequence>
<feature type="transmembrane region" description="Helical" evidence="1">
    <location>
        <begin position="213"/>
        <end position="233"/>
    </location>
</feature>
<reference evidence="2 3" key="1">
    <citation type="submission" date="2017-11" db="EMBL/GenBank/DDBJ databases">
        <title>Genome sequence of Mesoplasma corruscae ELCA-2 (ATCC 49579).</title>
        <authorList>
            <person name="Lo W.-S."/>
            <person name="Kuo C.-H."/>
        </authorList>
    </citation>
    <scope>NUCLEOTIDE SEQUENCE [LARGE SCALE GENOMIC DNA]</scope>
    <source>
        <strain evidence="2 3">ELCA-2</strain>
    </source>
</reference>